<protein>
    <submittedName>
        <fullName evidence="4">MBL fold hydrolase</fullName>
    </submittedName>
</protein>
<dbReference type="SMART" id="SM00849">
    <property type="entry name" value="Lactamase_B"/>
    <property type="match status" value="1"/>
</dbReference>
<dbReference type="KEGG" id="ocm:CBP12_01630"/>
<dbReference type="AlphaFoldDB" id="A0A1Y0CUW0"/>
<gene>
    <name evidence="4" type="ORF">CBP12_01630</name>
</gene>
<evidence type="ECO:0000256" key="1">
    <source>
        <dbReference type="ARBA" id="ARBA00022801"/>
    </source>
</evidence>
<dbReference type="InterPro" id="IPR036866">
    <property type="entry name" value="RibonucZ/Hydroxyglut_hydro"/>
</dbReference>
<dbReference type="PANTHER" id="PTHR11203:SF37">
    <property type="entry name" value="INTEGRATOR COMPLEX SUBUNIT 11"/>
    <property type="match status" value="1"/>
</dbReference>
<dbReference type="GO" id="GO:0016787">
    <property type="term" value="F:hydrolase activity"/>
    <property type="evidence" value="ECO:0007669"/>
    <property type="project" value="UniProtKB-KW"/>
</dbReference>
<dbReference type="InterPro" id="IPR011108">
    <property type="entry name" value="RMMBL"/>
</dbReference>
<feature type="domain" description="Beta-Casp" evidence="3">
    <location>
        <begin position="239"/>
        <end position="377"/>
    </location>
</feature>
<keyword evidence="1 4" id="KW-0378">Hydrolase</keyword>
<dbReference type="GO" id="GO:0004521">
    <property type="term" value="F:RNA endonuclease activity"/>
    <property type="evidence" value="ECO:0007669"/>
    <property type="project" value="TreeGrafter"/>
</dbReference>
<dbReference type="RefSeq" id="WP_198341834.1">
    <property type="nucleotide sequence ID" value="NZ_CP021376.1"/>
</dbReference>
<dbReference type="InterPro" id="IPR022712">
    <property type="entry name" value="Beta_Casp"/>
</dbReference>
<dbReference type="Pfam" id="PF07521">
    <property type="entry name" value="RMMBL"/>
    <property type="match status" value="1"/>
</dbReference>
<evidence type="ECO:0000313" key="5">
    <source>
        <dbReference type="Proteomes" id="UP000243793"/>
    </source>
</evidence>
<evidence type="ECO:0000259" key="2">
    <source>
        <dbReference type="SMART" id="SM00849"/>
    </source>
</evidence>
<accession>A0A1Y0CUW0</accession>
<dbReference type="InterPro" id="IPR050698">
    <property type="entry name" value="MBL"/>
</dbReference>
<dbReference type="Pfam" id="PF00753">
    <property type="entry name" value="Lactamase_B"/>
    <property type="match status" value="1"/>
</dbReference>
<dbReference type="Pfam" id="PF10996">
    <property type="entry name" value="Beta-Casp"/>
    <property type="match status" value="1"/>
</dbReference>
<dbReference type="SMART" id="SM01027">
    <property type="entry name" value="Beta-Casp"/>
    <property type="match status" value="1"/>
</dbReference>
<dbReference type="Proteomes" id="UP000243793">
    <property type="component" value="Chromosome"/>
</dbReference>
<dbReference type="PANTHER" id="PTHR11203">
    <property type="entry name" value="CLEAVAGE AND POLYADENYLATION SPECIFICITY FACTOR FAMILY MEMBER"/>
    <property type="match status" value="1"/>
</dbReference>
<proteinExistence type="predicted"/>
<feature type="domain" description="Metallo-beta-lactamase" evidence="2">
    <location>
        <begin position="21"/>
        <end position="227"/>
    </location>
</feature>
<reference evidence="5" key="1">
    <citation type="submission" date="2017-05" db="EMBL/GenBank/DDBJ databases">
        <authorList>
            <person name="Sung H."/>
        </authorList>
    </citation>
    <scope>NUCLEOTIDE SEQUENCE [LARGE SCALE GENOMIC DNA]</scope>
    <source>
        <strain evidence="5">AMac2203</strain>
    </source>
</reference>
<dbReference type="CDD" id="cd16295">
    <property type="entry name" value="TTHA0252-CPSF-like_MBL-fold"/>
    <property type="match status" value="1"/>
</dbReference>
<dbReference type="Gene3D" id="3.60.15.10">
    <property type="entry name" value="Ribonuclease Z/Hydroxyacylglutathione hydrolase-like"/>
    <property type="match status" value="1"/>
</dbReference>
<evidence type="ECO:0000259" key="3">
    <source>
        <dbReference type="SMART" id="SM01027"/>
    </source>
</evidence>
<dbReference type="SUPFAM" id="SSF56281">
    <property type="entry name" value="Metallo-hydrolase/oxidoreductase"/>
    <property type="match status" value="1"/>
</dbReference>
<evidence type="ECO:0000313" key="4">
    <source>
        <dbReference type="EMBL" id="ART79008.1"/>
    </source>
</evidence>
<keyword evidence="5" id="KW-1185">Reference proteome</keyword>
<organism evidence="4 5">
    <name type="scientific">Oceanisphaera avium</name>
    <dbReference type="NCBI Taxonomy" id="1903694"/>
    <lineage>
        <taxon>Bacteria</taxon>
        <taxon>Pseudomonadati</taxon>
        <taxon>Pseudomonadota</taxon>
        <taxon>Gammaproteobacteria</taxon>
        <taxon>Aeromonadales</taxon>
        <taxon>Aeromonadaceae</taxon>
        <taxon>Oceanisphaera</taxon>
    </lineage>
</organism>
<dbReference type="InterPro" id="IPR001279">
    <property type="entry name" value="Metallo-B-lactamas"/>
</dbReference>
<dbReference type="Gene3D" id="3.40.50.10890">
    <property type="match status" value="1"/>
</dbReference>
<name>A0A1Y0CUW0_9GAMM</name>
<dbReference type="EMBL" id="CP021376">
    <property type="protein sequence ID" value="ART79008.1"/>
    <property type="molecule type" value="Genomic_DNA"/>
</dbReference>
<sequence length="477" mass="52603">MTMSSESSLSIKHHGGVLGVTGSCHEVRVGDSGILIDCGLFQGTDFREDLDIDFEIEHIRALVVTHVHADHIGRIPYLLMAGFKGPIFCTPASAVLLPAMLEDALKFSTRHTKALSKQILKHLERQLRTLAIDQWQPLLGTDIKFRFQHAGHILGAAYVEVDANGQRAVFSGDLGAPHSPLVVDSTPPHKGEILVLESTYGDKDHESRIDRRLRLKAAVEQGLSGGGLVIIPAFSLGRTQELLYEFESLLHDFANERLVADYAWKNLEVILDSPLAAKITELYRHLSPYWRQEARDLLKQGRQPLSFEQLTIIDGHDDHLLCLENLLKSNKPAVVIAGSGMCAGGRVVNYLKEFLPQASSHIIFVGFQAQDTPGRVIVEQGSQAGEGANSLESLTHQAWVELDNERFEINAHIHNLNGYSAHGGQSDLINFALSLEPAPKQIRLVHGEIYAKQVLQAKLQALLPDTEVVIPLSEDLT</sequence>